<protein>
    <submittedName>
        <fullName evidence="20">Bifunctional 3'-phosphoadenosine 5'-phosphosulfate synthase 1</fullName>
    </submittedName>
</protein>
<dbReference type="NCBIfam" id="NF003013">
    <property type="entry name" value="PRK03846.1"/>
    <property type="match status" value="1"/>
</dbReference>
<dbReference type="GO" id="GO:0004781">
    <property type="term" value="F:sulfate adenylyltransferase (ATP) activity"/>
    <property type="evidence" value="ECO:0007669"/>
    <property type="project" value="UniProtKB-EC"/>
</dbReference>
<proteinExistence type="inferred from homology"/>
<keyword evidence="7" id="KW-0934">Plastid</keyword>
<dbReference type="NCBIfam" id="TIGR00455">
    <property type="entry name" value="apsK"/>
    <property type="match status" value="1"/>
</dbReference>
<gene>
    <name evidence="20" type="ORF">J0S82_008804</name>
</gene>
<dbReference type="HAMAP" id="MF_00065">
    <property type="entry name" value="Adenylyl_sulf_kinase"/>
    <property type="match status" value="1"/>
</dbReference>
<evidence type="ECO:0000256" key="3">
    <source>
        <dbReference type="ARBA" id="ARBA00005050"/>
    </source>
</evidence>
<dbReference type="CDD" id="cd00517">
    <property type="entry name" value="ATPS"/>
    <property type="match status" value="1"/>
</dbReference>
<evidence type="ECO:0000256" key="11">
    <source>
        <dbReference type="ARBA" id="ARBA00022777"/>
    </source>
</evidence>
<evidence type="ECO:0000256" key="13">
    <source>
        <dbReference type="ARBA" id="ARBA00022946"/>
    </source>
</evidence>
<dbReference type="SUPFAM" id="SSF52540">
    <property type="entry name" value="P-loop containing nucleoside triphosphate hydrolases"/>
    <property type="match status" value="1"/>
</dbReference>
<sequence length="857" mass="95602">MWSGGSNSLFTGGMQRATNVTYQAHHVSRNKRGQVVGTRGGFRGCTVWLTGLSGAGKTTVSMALEEHLVCHGIPCYTLDGDNIRQGLNKNLGFSPEDREENVRRIAEVAKLFADAGLVCITSFISPYTQDRNNARQIHEGASLPFFEVFVDAPLHVCEQRDVKGLYKKARAGEIKGEQDFGPLLLASAFHRDHISDGPLLSSGGRAADAEERSRHLGPHAAASVPGKNTLAMPSAAFVARHRGLLLWAELCLQKHTSSPVPVSWQDFGDERPLAARPPPRARGAVHSLIVALRVMGPCLGTLRPALIPSPPRLCWAGFTGIDSEYEKPEAPELVLKTDSCDVNDCVQQVVELLQERDIVPVDASYEVKELYVPENKLHLAKTDAETLPALKINKVSALLLIIPVPVTCTRFAYSMITLVSISCKTKLRLFLPLLECVTRAHPHACPPQVDMQWVQVLAEGWATPLNGFMREREYLQCLHFDCLLDGGVINLSVPIVLAATHEDKDRLDGCTAFALVYEGRRVAILRNPEFFEHRKEERCARQWGTTCTNHPYIKVLAARGVCPDVPVGSAFKRGDSLCVTFPLELSVFCRVKRHLVLVSAMVMEQGDWLIGGDLQVLDRIYWNDGLDQYRLTPTELKQKFKDMNADAVFAFQLRNPVHNGHALLMQDTHKQLLERGYRRPVLLLHPLGGWTKDDDVPLMWRMKQHAAVLEEGVLNPETTVVAIFPSPMMYAGPTEVQWHCRARMVAGANFYIVGRDPAGMPHPETGKDLYEPTHGAKVLTMAPGLITLEIVPFRVAAYNKKKKRMDYYDSEHHEDFEFISGTRMRRLAREGQKPPEGFMAPKAWTVLVEYYRSLEKA</sequence>
<dbReference type="AlphaFoldDB" id="A0A8J6DSP9"/>
<organism evidence="20 21">
    <name type="scientific">Galemys pyrenaicus</name>
    <name type="common">Iberian desman</name>
    <name type="synonym">Pyrenean desman</name>
    <dbReference type="NCBI Taxonomy" id="202257"/>
    <lineage>
        <taxon>Eukaryota</taxon>
        <taxon>Metazoa</taxon>
        <taxon>Chordata</taxon>
        <taxon>Craniata</taxon>
        <taxon>Vertebrata</taxon>
        <taxon>Euteleostomi</taxon>
        <taxon>Mammalia</taxon>
        <taxon>Eutheria</taxon>
        <taxon>Laurasiatheria</taxon>
        <taxon>Eulipotyphla</taxon>
        <taxon>Talpidae</taxon>
        <taxon>Galemys</taxon>
    </lineage>
</organism>
<evidence type="ECO:0000259" key="18">
    <source>
        <dbReference type="Pfam" id="PF01747"/>
    </source>
</evidence>
<evidence type="ECO:0000259" key="17">
    <source>
        <dbReference type="Pfam" id="PF01583"/>
    </source>
</evidence>
<dbReference type="GO" id="GO:0004020">
    <property type="term" value="F:adenylylsulfate kinase activity"/>
    <property type="evidence" value="ECO:0007669"/>
    <property type="project" value="InterPro"/>
</dbReference>
<dbReference type="SUPFAM" id="SSF88697">
    <property type="entry name" value="PUA domain-like"/>
    <property type="match status" value="1"/>
</dbReference>
<feature type="region of interest" description="Disordered" evidence="16">
    <location>
        <begin position="200"/>
        <end position="225"/>
    </location>
</feature>
<accession>A0A8J6DSP9</accession>
<evidence type="ECO:0000256" key="4">
    <source>
        <dbReference type="ARBA" id="ARBA00007268"/>
    </source>
</evidence>
<feature type="domain" description="Sulphate adenylyltransferase catalytic" evidence="18">
    <location>
        <begin position="627"/>
        <end position="850"/>
    </location>
</feature>
<dbReference type="Gene3D" id="3.40.50.300">
    <property type="entry name" value="P-loop containing nucleotide triphosphate hydrolases"/>
    <property type="match status" value="2"/>
</dbReference>
<keyword evidence="12" id="KW-0067">ATP-binding</keyword>
<dbReference type="InterPro" id="IPR025980">
    <property type="entry name" value="ATP-Sase_PUA-like_dom"/>
</dbReference>
<evidence type="ECO:0000256" key="5">
    <source>
        <dbReference type="ARBA" id="ARBA00009290"/>
    </source>
</evidence>
<evidence type="ECO:0000256" key="12">
    <source>
        <dbReference type="ARBA" id="ARBA00022840"/>
    </source>
</evidence>
<evidence type="ECO:0000256" key="2">
    <source>
        <dbReference type="ARBA" id="ARBA00005048"/>
    </source>
</evidence>
<evidence type="ECO:0000313" key="20">
    <source>
        <dbReference type="EMBL" id="KAG8519411.1"/>
    </source>
</evidence>
<reference evidence="20" key="1">
    <citation type="journal article" date="2021" name="Evol. Appl.">
        <title>The genome of the Pyrenean desman and the effects of bottlenecks and inbreeding on the genomic landscape of an endangered species.</title>
        <authorList>
            <person name="Escoda L."/>
            <person name="Castresana J."/>
        </authorList>
    </citation>
    <scope>NUCLEOTIDE SEQUENCE</scope>
    <source>
        <strain evidence="20">IBE-C5619</strain>
    </source>
</reference>
<keyword evidence="8" id="KW-0808">Transferase</keyword>
<evidence type="ECO:0000313" key="21">
    <source>
        <dbReference type="Proteomes" id="UP000700334"/>
    </source>
</evidence>
<dbReference type="Gene3D" id="3.40.50.620">
    <property type="entry name" value="HUPs"/>
    <property type="match status" value="1"/>
</dbReference>
<dbReference type="GO" id="GO:0000103">
    <property type="term" value="P:sulfate assimilation"/>
    <property type="evidence" value="ECO:0007669"/>
    <property type="project" value="UniProtKB-UniPathway"/>
</dbReference>
<dbReference type="Pfam" id="PF01747">
    <property type="entry name" value="ATP-sulfurylase"/>
    <property type="match status" value="1"/>
</dbReference>
<comment type="similarity">
    <text evidence="4">In the N-terminal section; belongs to the APS kinase family.</text>
</comment>
<comment type="subcellular location">
    <subcellularLocation>
        <location evidence="1">Plastid</location>
        <location evidence="1">Chloroplast</location>
    </subcellularLocation>
</comment>
<dbReference type="InterPro" id="IPR059117">
    <property type="entry name" value="APS_kinase_dom"/>
</dbReference>
<name>A0A8J6DSP9_GALPY</name>
<dbReference type="GO" id="GO:0005524">
    <property type="term" value="F:ATP binding"/>
    <property type="evidence" value="ECO:0007669"/>
    <property type="project" value="UniProtKB-KW"/>
</dbReference>
<dbReference type="Proteomes" id="UP000700334">
    <property type="component" value="Unassembled WGS sequence"/>
</dbReference>
<dbReference type="InterPro" id="IPR015947">
    <property type="entry name" value="PUA-like_sf"/>
</dbReference>
<evidence type="ECO:0000256" key="1">
    <source>
        <dbReference type="ARBA" id="ARBA00004229"/>
    </source>
</evidence>
<dbReference type="FunFam" id="3.40.50.620:FF:000006">
    <property type="entry name" value="bifunctional 3'-phosphoadenosine 5'-phosphosulfate synthase 1"/>
    <property type="match status" value="1"/>
</dbReference>
<comment type="similarity">
    <text evidence="5">In the C-terminal section; belongs to the sulfate adenylyltransferase family.</text>
</comment>
<comment type="caution">
    <text evidence="20">The sequence shown here is derived from an EMBL/GenBank/DDBJ whole genome shotgun (WGS) entry which is preliminary data.</text>
</comment>
<evidence type="ECO:0000256" key="14">
    <source>
        <dbReference type="ARBA" id="ARBA00037980"/>
    </source>
</evidence>
<dbReference type="Gene3D" id="3.10.400.10">
    <property type="entry name" value="Sulfate adenylyltransferase"/>
    <property type="match status" value="1"/>
</dbReference>
<keyword evidence="10" id="KW-0547">Nucleotide-binding</keyword>
<comment type="similarity">
    <text evidence="14">Belongs to the sulfate adenylyltransferase family.</text>
</comment>
<dbReference type="InterPro" id="IPR014729">
    <property type="entry name" value="Rossmann-like_a/b/a_fold"/>
</dbReference>
<keyword evidence="13" id="KW-0809">Transit peptide</keyword>
<evidence type="ECO:0000256" key="10">
    <source>
        <dbReference type="ARBA" id="ARBA00022741"/>
    </source>
</evidence>
<dbReference type="PANTHER" id="PTHR11055">
    <property type="entry name" value="BIFUNCTIONAL 3'-PHOSPHOADENOSINE 5'-PHOSPHOSULFATE SYNTHASE"/>
    <property type="match status" value="1"/>
</dbReference>
<evidence type="ECO:0000256" key="7">
    <source>
        <dbReference type="ARBA" id="ARBA00022640"/>
    </source>
</evidence>
<feature type="domain" description="ATP-sulfurylase PUA-like" evidence="19">
    <location>
        <begin position="449"/>
        <end position="559"/>
    </location>
</feature>
<keyword evidence="6" id="KW-0150">Chloroplast</keyword>
<dbReference type="EMBL" id="JAGFMF010011608">
    <property type="protein sequence ID" value="KAG8519411.1"/>
    <property type="molecule type" value="Genomic_DNA"/>
</dbReference>
<dbReference type="InterPro" id="IPR024951">
    <property type="entry name" value="Sulfurylase_cat_dom"/>
</dbReference>
<comment type="catalytic activity">
    <reaction evidence="15">
        <text>sulfate + ATP + H(+) = adenosine 5'-phosphosulfate + diphosphate</text>
        <dbReference type="Rhea" id="RHEA:18133"/>
        <dbReference type="ChEBI" id="CHEBI:15378"/>
        <dbReference type="ChEBI" id="CHEBI:16189"/>
        <dbReference type="ChEBI" id="CHEBI:30616"/>
        <dbReference type="ChEBI" id="CHEBI:33019"/>
        <dbReference type="ChEBI" id="CHEBI:58243"/>
        <dbReference type="EC" id="2.7.7.4"/>
    </reaction>
</comment>
<dbReference type="UniPathway" id="UPA00097"/>
<dbReference type="CDD" id="cd02027">
    <property type="entry name" value="APSK"/>
    <property type="match status" value="1"/>
</dbReference>
<dbReference type="PANTHER" id="PTHR11055:SF17">
    <property type="entry name" value="BIFUNCTIONAL 3'-PHOSPHOADENOSINE 5'-PHOSPHOSULFATE SYNTHASE 1"/>
    <property type="match status" value="1"/>
</dbReference>
<keyword evidence="11" id="KW-0418">Kinase</keyword>
<evidence type="ECO:0000256" key="6">
    <source>
        <dbReference type="ARBA" id="ARBA00022528"/>
    </source>
</evidence>
<keyword evidence="9" id="KW-0548">Nucleotidyltransferase</keyword>
<dbReference type="OrthoDB" id="506431at2759"/>
<dbReference type="Pfam" id="PF01583">
    <property type="entry name" value="APS_kinase"/>
    <property type="match status" value="1"/>
</dbReference>
<feature type="domain" description="APS kinase" evidence="17">
    <location>
        <begin position="43"/>
        <end position="176"/>
    </location>
</feature>
<comment type="pathway">
    <text evidence="2">Sulfur metabolism; hydrogen sulfide biosynthesis; sulfite from sulfate: step 1/3.</text>
</comment>
<evidence type="ECO:0000256" key="8">
    <source>
        <dbReference type="ARBA" id="ARBA00022679"/>
    </source>
</evidence>
<dbReference type="FunFam" id="3.10.400.10:FF:000002">
    <property type="entry name" value="ATP sulfurylase 2"/>
    <property type="match status" value="1"/>
</dbReference>
<evidence type="ECO:0000256" key="9">
    <source>
        <dbReference type="ARBA" id="ARBA00022695"/>
    </source>
</evidence>
<dbReference type="SUPFAM" id="SSF52374">
    <property type="entry name" value="Nucleotidylyl transferase"/>
    <property type="match status" value="1"/>
</dbReference>
<evidence type="ECO:0000259" key="19">
    <source>
        <dbReference type="Pfam" id="PF14306"/>
    </source>
</evidence>
<comment type="pathway">
    <text evidence="3">Sulfur metabolism; sulfate assimilation.</text>
</comment>
<dbReference type="InterPro" id="IPR002891">
    <property type="entry name" value="APS"/>
</dbReference>
<dbReference type="Pfam" id="PF14306">
    <property type="entry name" value="PUA_2"/>
    <property type="match status" value="1"/>
</dbReference>
<dbReference type="GO" id="GO:0050428">
    <property type="term" value="P:3'-phosphoadenosine 5'-phosphosulfate biosynthetic process"/>
    <property type="evidence" value="ECO:0007669"/>
    <property type="project" value="TreeGrafter"/>
</dbReference>
<dbReference type="InterPro" id="IPR002650">
    <property type="entry name" value="Sulphate_adenylyltransferase"/>
</dbReference>
<dbReference type="InterPro" id="IPR027417">
    <property type="entry name" value="P-loop_NTPase"/>
</dbReference>
<evidence type="ECO:0000256" key="16">
    <source>
        <dbReference type="SAM" id="MobiDB-lite"/>
    </source>
</evidence>
<evidence type="ECO:0000256" key="15">
    <source>
        <dbReference type="ARBA" id="ARBA00049370"/>
    </source>
</evidence>
<keyword evidence="21" id="KW-1185">Reference proteome</keyword>